<dbReference type="Proteomes" id="UP000184406">
    <property type="component" value="Unassembled WGS sequence"/>
</dbReference>
<sequence>MKRYIPITLESEPSIIGVKNGIYQCEIKPKKFKSLIEYKKLSDFYDGYEFDSKKNRKINGVSEIEYCQLLKKAYLTNILSFSPHLFGCHFVIDEKTHSIFKNFNFGEYSEFIPLKLFDNKGQLVREKYYLLFQDLILNSWIDFKNSVFYKGHSFTNDKENISFNSPIDYKEELFVNTENIVLNDNFDSSLDFFTTRIDTNYFVSENLLLEMEKNGLTGIIKSERINKITVANNV</sequence>
<proteinExistence type="predicted"/>
<accession>A0A1M5A628</accession>
<gene>
    <name evidence="1" type="ORF">SAMN03080594_103107</name>
</gene>
<organism evidence="1 2">
    <name type="scientific">Arenibacter palladensis</name>
    <dbReference type="NCBI Taxonomy" id="237373"/>
    <lineage>
        <taxon>Bacteria</taxon>
        <taxon>Pseudomonadati</taxon>
        <taxon>Bacteroidota</taxon>
        <taxon>Flavobacteriia</taxon>
        <taxon>Flavobacteriales</taxon>
        <taxon>Flavobacteriaceae</taxon>
        <taxon>Arenibacter</taxon>
    </lineage>
</organism>
<reference evidence="2" key="1">
    <citation type="submission" date="2016-11" db="EMBL/GenBank/DDBJ databases">
        <authorList>
            <person name="Varghese N."/>
            <person name="Submissions S."/>
        </authorList>
    </citation>
    <scope>NUCLEOTIDE SEQUENCE [LARGE SCALE GENOMIC DNA]</scope>
    <source>
        <strain evidence="2">DSM 17539</strain>
    </source>
</reference>
<protein>
    <submittedName>
        <fullName evidence="1">Uncharacterized protein</fullName>
    </submittedName>
</protein>
<name>A0A1M5A628_9FLAO</name>
<evidence type="ECO:0000313" key="1">
    <source>
        <dbReference type="EMBL" id="SHF25720.1"/>
    </source>
</evidence>
<evidence type="ECO:0000313" key="2">
    <source>
        <dbReference type="Proteomes" id="UP000184406"/>
    </source>
</evidence>
<dbReference type="AlphaFoldDB" id="A0A1M5A628"/>
<dbReference type="OrthoDB" id="1356084at2"/>
<dbReference type="EMBL" id="FQUX01000003">
    <property type="protein sequence ID" value="SHF25720.1"/>
    <property type="molecule type" value="Genomic_DNA"/>
</dbReference>
<dbReference type="RefSeq" id="WP_072861736.1">
    <property type="nucleotide sequence ID" value="NZ_FQUX01000003.1"/>
</dbReference>
<keyword evidence="2" id="KW-1185">Reference proteome</keyword>